<comment type="subunit">
    <text evidence="3">Homodimer.</text>
</comment>
<dbReference type="Pfam" id="PF00216">
    <property type="entry name" value="Bac_DNA_binding"/>
    <property type="match status" value="1"/>
</dbReference>
<dbReference type="Gene3D" id="4.10.520.10">
    <property type="entry name" value="IHF-like DNA-binding proteins"/>
    <property type="match status" value="1"/>
</dbReference>
<keyword evidence="7 12" id="KW-0238">DNA-binding</keyword>
<dbReference type="PANTHER" id="PTHR33175">
    <property type="entry name" value="DNA-BINDING PROTEIN HU"/>
    <property type="match status" value="1"/>
</dbReference>
<dbReference type="InterPro" id="IPR010992">
    <property type="entry name" value="IHF-like_DNA-bd_dom_sf"/>
</dbReference>
<dbReference type="GO" id="GO:0006260">
    <property type="term" value="P:DNA replication"/>
    <property type="evidence" value="ECO:0007669"/>
    <property type="project" value="UniProtKB-KW"/>
</dbReference>
<reference evidence="12 13" key="1">
    <citation type="submission" date="2008-10" db="EMBL/GenBank/DDBJ databases">
        <title>Draft genome sequence of Desulvovibrio piger (ATCC 29098).</title>
        <authorList>
            <person name="Sudarsanam P."/>
            <person name="Ley R."/>
            <person name="Guruge J."/>
            <person name="Turnbaugh P.J."/>
            <person name="Mahowald M."/>
            <person name="Liep D."/>
            <person name="Gordon J."/>
        </authorList>
    </citation>
    <scope>NUCLEOTIDE SEQUENCE [LARGE SCALE GENOMIC DNA]</scope>
    <source>
        <strain evidence="12 13">ATCC 29098</strain>
    </source>
</reference>
<evidence type="ECO:0000256" key="5">
    <source>
        <dbReference type="ARBA" id="ARBA00022705"/>
    </source>
</evidence>
<dbReference type="HOGENOM" id="CLU_105066_3_0_7"/>
<evidence type="ECO:0000256" key="4">
    <source>
        <dbReference type="ARBA" id="ARBA00016145"/>
    </source>
</evidence>
<comment type="subcellular location">
    <subcellularLocation>
        <location evidence="1">Virion</location>
    </subcellularLocation>
</comment>
<evidence type="ECO:0000256" key="11">
    <source>
        <dbReference type="RuleBase" id="RU003939"/>
    </source>
</evidence>
<dbReference type="SUPFAM" id="SSF47729">
    <property type="entry name" value="IHF-like DNA-binding proteins"/>
    <property type="match status" value="1"/>
</dbReference>
<evidence type="ECO:0000313" key="12">
    <source>
        <dbReference type="EMBL" id="EEB33850.1"/>
    </source>
</evidence>
<keyword evidence="6" id="KW-0426">Late protein</keyword>
<evidence type="ECO:0000256" key="7">
    <source>
        <dbReference type="ARBA" id="ARBA00023125"/>
    </source>
</evidence>
<dbReference type="GO" id="GO:0003677">
    <property type="term" value="F:DNA binding"/>
    <property type="evidence" value="ECO:0007669"/>
    <property type="project" value="UniProtKB-KW"/>
</dbReference>
<comment type="similarity">
    <text evidence="2 11">Belongs to the bacterial histone-like protein family.</text>
</comment>
<evidence type="ECO:0000256" key="6">
    <source>
        <dbReference type="ARBA" id="ARBA00022921"/>
    </source>
</evidence>
<dbReference type="PANTHER" id="PTHR33175:SF13">
    <property type="entry name" value="HISTONE-LIKE PROTEIN"/>
    <property type="match status" value="1"/>
</dbReference>
<evidence type="ECO:0000313" key="13">
    <source>
        <dbReference type="Proteomes" id="UP000003676"/>
    </source>
</evidence>
<keyword evidence="5" id="KW-0235">DNA replication</keyword>
<protein>
    <recommendedName>
        <fullName evidence="4">Viral histone-like protein</fullName>
    </recommendedName>
    <alternativeName>
        <fullName evidence="9">DNA-binding protein pA104R</fullName>
    </alternativeName>
    <alternativeName>
        <fullName evidence="8">pA104R</fullName>
    </alternativeName>
</protein>
<dbReference type="GO" id="GO:0005829">
    <property type="term" value="C:cytosol"/>
    <property type="evidence" value="ECO:0007669"/>
    <property type="project" value="TreeGrafter"/>
</dbReference>
<name>B6WST8_9BACT</name>
<evidence type="ECO:0000256" key="3">
    <source>
        <dbReference type="ARBA" id="ARBA00011738"/>
    </source>
</evidence>
<dbReference type="PRINTS" id="PR01727">
    <property type="entry name" value="DNABINDINGHU"/>
</dbReference>
<proteinExistence type="inferred from homology"/>
<dbReference type="RefSeq" id="WP_006005619.1">
    <property type="nucleotide sequence ID" value="NZ_DS996355.1"/>
</dbReference>
<dbReference type="eggNOG" id="COG0776">
    <property type="taxonomic scope" value="Bacteria"/>
</dbReference>
<dbReference type="GO" id="GO:0030527">
    <property type="term" value="F:structural constituent of chromatin"/>
    <property type="evidence" value="ECO:0007669"/>
    <property type="project" value="InterPro"/>
</dbReference>
<dbReference type="InterPro" id="IPR000119">
    <property type="entry name" value="Hist_DNA-bd"/>
</dbReference>
<dbReference type="SMART" id="SM00411">
    <property type="entry name" value="BHL"/>
    <property type="match status" value="1"/>
</dbReference>
<evidence type="ECO:0000256" key="2">
    <source>
        <dbReference type="ARBA" id="ARBA00010529"/>
    </source>
</evidence>
<evidence type="ECO:0000256" key="1">
    <source>
        <dbReference type="ARBA" id="ARBA00004328"/>
    </source>
</evidence>
<sequence length="97" mass="10616">MTKEDLVRNVTERSRIHLGRSLCQADVEAVLQALKDVTAQELTAGGEVPLPGLGKLKTKDRAARMGRNPRTGEAVTIPARRVVVFAPSEKLDRDIRA</sequence>
<organism evidence="12 13">
    <name type="scientific">Desulfovibrio piger ATCC 29098</name>
    <dbReference type="NCBI Taxonomy" id="411464"/>
    <lineage>
        <taxon>Bacteria</taxon>
        <taxon>Pseudomonadati</taxon>
        <taxon>Thermodesulfobacteriota</taxon>
        <taxon>Desulfovibrionia</taxon>
        <taxon>Desulfovibrionales</taxon>
        <taxon>Desulfovibrionaceae</taxon>
        <taxon>Desulfovibrio</taxon>
    </lineage>
</organism>
<dbReference type="CDD" id="cd00591">
    <property type="entry name" value="HU_IHF"/>
    <property type="match status" value="1"/>
</dbReference>
<dbReference type="OrthoDB" id="5457887at2"/>
<gene>
    <name evidence="12" type="primary">hup</name>
    <name evidence="12" type="ORF">DESPIG_01140</name>
</gene>
<accession>B6WST8</accession>
<dbReference type="Proteomes" id="UP000003676">
    <property type="component" value="Unassembled WGS sequence"/>
</dbReference>
<comment type="function">
    <text evidence="10">DNA-binding protein that plays a critical role in nucleoid compaction, genome replication and DNA replication and transcription. Binds to both ssDNA and dsDNA with a binding site covering about 15 nucleotides. Displays DNA-supercoiling activity only when associated with the viral DNA topoisomerase 2.</text>
</comment>
<dbReference type="EMBL" id="ABXU01000029">
    <property type="protein sequence ID" value="EEB33850.1"/>
    <property type="molecule type" value="Genomic_DNA"/>
</dbReference>
<dbReference type="AlphaFoldDB" id="B6WST8"/>
<reference evidence="12 13" key="2">
    <citation type="submission" date="2008-10" db="EMBL/GenBank/DDBJ databases">
        <authorList>
            <person name="Fulton L."/>
            <person name="Clifton S."/>
            <person name="Fulton B."/>
            <person name="Xu J."/>
            <person name="Minx P."/>
            <person name="Pepin K.H."/>
            <person name="Johnson M."/>
            <person name="Bhonagiri V."/>
            <person name="Nash W.E."/>
            <person name="Mardis E.R."/>
            <person name="Wilson R.K."/>
        </authorList>
    </citation>
    <scope>NUCLEOTIDE SEQUENCE [LARGE SCALE GENOMIC DNA]</scope>
    <source>
        <strain evidence="12 13">ATCC 29098</strain>
    </source>
</reference>
<evidence type="ECO:0000256" key="9">
    <source>
        <dbReference type="ARBA" id="ARBA00033227"/>
    </source>
</evidence>
<evidence type="ECO:0000256" key="8">
    <source>
        <dbReference type="ARBA" id="ARBA00033120"/>
    </source>
</evidence>
<evidence type="ECO:0000256" key="10">
    <source>
        <dbReference type="ARBA" id="ARBA00046140"/>
    </source>
</evidence>
<comment type="caution">
    <text evidence="12">The sequence shown here is derived from an EMBL/GenBank/DDBJ whole genome shotgun (WGS) entry which is preliminary data.</text>
</comment>